<dbReference type="AlphaFoldDB" id="A0A9P6B4B4"/>
<dbReference type="Gene3D" id="3.40.50.720">
    <property type="entry name" value="NAD(P)-binding Rossmann-like Domain"/>
    <property type="match status" value="1"/>
</dbReference>
<dbReference type="PANTHER" id="PTHR45458:SF1">
    <property type="entry name" value="SHORT CHAIN DEHYDROGENASE"/>
    <property type="match status" value="1"/>
</dbReference>
<evidence type="ECO:0000313" key="1">
    <source>
        <dbReference type="EMBL" id="KAF9517325.1"/>
    </source>
</evidence>
<keyword evidence="2" id="KW-1185">Reference proteome</keyword>
<organism evidence="1 2">
    <name type="scientific">Hydnum rufescens UP504</name>
    <dbReference type="NCBI Taxonomy" id="1448309"/>
    <lineage>
        <taxon>Eukaryota</taxon>
        <taxon>Fungi</taxon>
        <taxon>Dikarya</taxon>
        <taxon>Basidiomycota</taxon>
        <taxon>Agaricomycotina</taxon>
        <taxon>Agaricomycetes</taxon>
        <taxon>Cantharellales</taxon>
        <taxon>Hydnaceae</taxon>
        <taxon>Hydnum</taxon>
    </lineage>
</organism>
<dbReference type="InterPro" id="IPR036291">
    <property type="entry name" value="NAD(P)-bd_dom_sf"/>
</dbReference>
<proteinExistence type="predicted"/>
<dbReference type="SUPFAM" id="SSF51735">
    <property type="entry name" value="NAD(P)-binding Rossmann-fold domains"/>
    <property type="match status" value="1"/>
</dbReference>
<dbReference type="Proteomes" id="UP000886523">
    <property type="component" value="Unassembled WGS sequence"/>
</dbReference>
<dbReference type="InterPro" id="IPR052184">
    <property type="entry name" value="SDR_enzymes"/>
</dbReference>
<evidence type="ECO:0000313" key="2">
    <source>
        <dbReference type="Proteomes" id="UP000886523"/>
    </source>
</evidence>
<dbReference type="PANTHER" id="PTHR45458">
    <property type="entry name" value="SHORT-CHAIN DEHYDROGENASE/REDUCTASE SDR"/>
    <property type="match status" value="1"/>
</dbReference>
<comment type="caution">
    <text evidence="1">The sequence shown here is derived from an EMBL/GenBank/DDBJ whole genome shotgun (WGS) entry which is preliminary data.</text>
</comment>
<accession>A0A9P6B4B4</accession>
<sequence>MPSYLITGASRGLGLAMTEKLLEDPNNVVVATARDTTASGLKALEATTPKERLHLVTLDVSKEEVFPAAVAAAEAVLPNGLDYLIVNAGVDHQTLKTFGNDVDFKLFQEEFFVNAIAPAITVRSFTPLLNQGTAKKVLFMGTVLGSLTLAESVPMLADTYSVGKAAMNMVVRKYAGALKAQGSDILLISVFPVGLGFLLYGGLGLVPVTAIGQSLIEYLDKYAPDYPRTPLDESIQGTIDVLHTFTKEEHGSFVNWKHESCPW</sequence>
<dbReference type="InterPro" id="IPR002347">
    <property type="entry name" value="SDR_fam"/>
</dbReference>
<dbReference type="EMBL" id="MU128932">
    <property type="protein sequence ID" value="KAF9517325.1"/>
    <property type="molecule type" value="Genomic_DNA"/>
</dbReference>
<name>A0A9P6B4B4_9AGAM</name>
<gene>
    <name evidence="1" type="ORF">BS47DRAFT_1389866</name>
</gene>
<dbReference type="Pfam" id="PF00106">
    <property type="entry name" value="adh_short"/>
    <property type="match status" value="1"/>
</dbReference>
<evidence type="ECO:0008006" key="3">
    <source>
        <dbReference type="Google" id="ProtNLM"/>
    </source>
</evidence>
<dbReference type="GO" id="GO:0016616">
    <property type="term" value="F:oxidoreductase activity, acting on the CH-OH group of donors, NAD or NADP as acceptor"/>
    <property type="evidence" value="ECO:0007669"/>
    <property type="project" value="TreeGrafter"/>
</dbReference>
<reference evidence="1" key="1">
    <citation type="journal article" date="2020" name="Nat. Commun.">
        <title>Large-scale genome sequencing of mycorrhizal fungi provides insights into the early evolution of symbiotic traits.</title>
        <authorList>
            <person name="Miyauchi S."/>
            <person name="Kiss E."/>
            <person name="Kuo A."/>
            <person name="Drula E."/>
            <person name="Kohler A."/>
            <person name="Sanchez-Garcia M."/>
            <person name="Morin E."/>
            <person name="Andreopoulos B."/>
            <person name="Barry K.W."/>
            <person name="Bonito G."/>
            <person name="Buee M."/>
            <person name="Carver A."/>
            <person name="Chen C."/>
            <person name="Cichocki N."/>
            <person name="Clum A."/>
            <person name="Culley D."/>
            <person name="Crous P.W."/>
            <person name="Fauchery L."/>
            <person name="Girlanda M."/>
            <person name="Hayes R.D."/>
            <person name="Keri Z."/>
            <person name="LaButti K."/>
            <person name="Lipzen A."/>
            <person name="Lombard V."/>
            <person name="Magnuson J."/>
            <person name="Maillard F."/>
            <person name="Murat C."/>
            <person name="Nolan M."/>
            <person name="Ohm R.A."/>
            <person name="Pangilinan J."/>
            <person name="Pereira M.F."/>
            <person name="Perotto S."/>
            <person name="Peter M."/>
            <person name="Pfister S."/>
            <person name="Riley R."/>
            <person name="Sitrit Y."/>
            <person name="Stielow J.B."/>
            <person name="Szollosi G."/>
            <person name="Zifcakova L."/>
            <person name="Stursova M."/>
            <person name="Spatafora J.W."/>
            <person name="Tedersoo L."/>
            <person name="Vaario L.M."/>
            <person name="Yamada A."/>
            <person name="Yan M."/>
            <person name="Wang P."/>
            <person name="Xu J."/>
            <person name="Bruns T."/>
            <person name="Baldrian P."/>
            <person name="Vilgalys R."/>
            <person name="Dunand C."/>
            <person name="Henrissat B."/>
            <person name="Grigoriev I.V."/>
            <person name="Hibbett D."/>
            <person name="Nagy L.G."/>
            <person name="Martin F.M."/>
        </authorList>
    </citation>
    <scope>NUCLEOTIDE SEQUENCE</scope>
    <source>
        <strain evidence="1">UP504</strain>
    </source>
</reference>
<protein>
    <recommendedName>
        <fullName evidence="3">NAD(P)-binding protein</fullName>
    </recommendedName>
</protein>
<dbReference type="OrthoDB" id="9876299at2759"/>
<dbReference type="PRINTS" id="PR00081">
    <property type="entry name" value="GDHRDH"/>
</dbReference>